<gene>
    <name evidence="1" type="ORF">FN924_08370</name>
</gene>
<dbReference type="Proteomes" id="UP000315215">
    <property type="component" value="Chromosome"/>
</dbReference>
<dbReference type="PANTHER" id="PTHR39185:SF1">
    <property type="entry name" value="SWARMING MOTILITY PROTEIN SWRD"/>
    <property type="match status" value="1"/>
</dbReference>
<name>A0A516KFJ2_9BACI</name>
<dbReference type="KEGG" id="aqt:FN924_08370"/>
<evidence type="ECO:0000313" key="2">
    <source>
        <dbReference type="Proteomes" id="UP000315215"/>
    </source>
</evidence>
<dbReference type="OrthoDB" id="9799862at2"/>
<dbReference type="PANTHER" id="PTHR39185">
    <property type="entry name" value="SWARMING MOTILITY PROTEIN SWRD"/>
    <property type="match status" value="1"/>
</dbReference>
<evidence type="ECO:0000313" key="1">
    <source>
        <dbReference type="EMBL" id="QDP40182.1"/>
    </source>
</evidence>
<reference evidence="1 2" key="1">
    <citation type="submission" date="2019-07" db="EMBL/GenBank/DDBJ databases">
        <authorList>
            <person name="Li J."/>
        </authorList>
    </citation>
    <scope>NUCLEOTIDE SEQUENCE [LARGE SCALE GENOMIC DNA]</scope>
    <source>
        <strain evidence="1 2">TKL69</strain>
    </source>
</reference>
<keyword evidence="1" id="KW-0966">Cell projection</keyword>
<dbReference type="InterPro" id="IPR009384">
    <property type="entry name" value="SwrD-like"/>
</dbReference>
<keyword evidence="1" id="KW-0969">Cilium</keyword>
<protein>
    <submittedName>
        <fullName evidence="1">Flagellar protein FlbD</fullName>
    </submittedName>
</protein>
<dbReference type="Pfam" id="PF06289">
    <property type="entry name" value="FlbD"/>
    <property type="match status" value="1"/>
</dbReference>
<proteinExistence type="predicted"/>
<sequence>MIKLTRLNGDSFTLNALYIEQIQSFPDTTITLTSSKKLVVRESQQEVVELIQLFYRKVGLTGVISKVGDEDES</sequence>
<organism evidence="1 2">
    <name type="scientific">Radiobacillus deserti</name>
    <dbReference type="NCBI Taxonomy" id="2594883"/>
    <lineage>
        <taxon>Bacteria</taxon>
        <taxon>Bacillati</taxon>
        <taxon>Bacillota</taxon>
        <taxon>Bacilli</taxon>
        <taxon>Bacillales</taxon>
        <taxon>Bacillaceae</taxon>
        <taxon>Radiobacillus</taxon>
    </lineage>
</organism>
<dbReference type="EMBL" id="CP041666">
    <property type="protein sequence ID" value="QDP40182.1"/>
    <property type="molecule type" value="Genomic_DNA"/>
</dbReference>
<dbReference type="AlphaFoldDB" id="A0A516KFJ2"/>
<keyword evidence="2" id="KW-1185">Reference proteome</keyword>
<keyword evidence="1" id="KW-0282">Flagellum</keyword>
<accession>A0A516KFJ2</accession>
<dbReference type="RefSeq" id="WP_143893508.1">
    <property type="nucleotide sequence ID" value="NZ_CP041666.1"/>
</dbReference>